<dbReference type="PIRSF" id="PIRSF000097">
    <property type="entry name" value="AKR"/>
    <property type="match status" value="1"/>
</dbReference>
<dbReference type="OrthoDB" id="416253at2759"/>
<comment type="similarity">
    <text evidence="1">Belongs to the aldo/keto reductase family.</text>
</comment>
<dbReference type="PROSITE" id="PS00062">
    <property type="entry name" value="ALDOKETO_REDUCTASE_2"/>
    <property type="match status" value="1"/>
</dbReference>
<evidence type="ECO:0000256" key="3">
    <source>
        <dbReference type="PIRSR" id="PIRSR000097-1"/>
    </source>
</evidence>
<dbReference type="PANTHER" id="PTHR43827">
    <property type="entry name" value="2,5-DIKETO-D-GLUCONIC ACID REDUCTASE"/>
    <property type="match status" value="1"/>
</dbReference>
<dbReference type="InterPro" id="IPR018170">
    <property type="entry name" value="Aldo/ket_reductase_CS"/>
</dbReference>
<sequence>ADQHTQISQYRGVVTLNNGVTMPLLGLGTFRLRGLQNIIKAVDTALANGYRSFDTARVYRNEADLGCALRQLLPLYGLTRSDIFITTREACLQSLEELGCEYLDLYLIHWPGRQGWKSDDTRNAEARKEAWNAIEDLYKAGVIRAIGVSNYTESHLEQLLTYCSVRPAVLQVEFHPQLPQTHLLRWCQENGVHLQAYSSLGCGELLGKEEVKKVASTHKKTPSQVLLRWALDQGVGVIPKSCDPDRIKDNFCVWDFKLSEEEMQAMSVNEHQQKFCWDPTGVA</sequence>
<proteinExistence type="inferred from homology"/>
<reference evidence="6" key="1">
    <citation type="submission" date="2025-08" db="UniProtKB">
        <authorList>
            <consortium name="Ensembl"/>
        </authorList>
    </citation>
    <scope>IDENTIFICATION</scope>
</reference>
<feature type="domain" description="NADP-dependent oxidoreductase" evidence="5">
    <location>
        <begin position="25"/>
        <end position="266"/>
    </location>
</feature>
<dbReference type="CDD" id="cd19136">
    <property type="entry name" value="AKR_DrGR-like"/>
    <property type="match status" value="1"/>
</dbReference>
<dbReference type="GeneTree" id="ENSGT00940000164916"/>
<dbReference type="Pfam" id="PF00248">
    <property type="entry name" value="Aldo_ket_red"/>
    <property type="match status" value="1"/>
</dbReference>
<dbReference type="PANTHER" id="PTHR43827:SF11">
    <property type="entry name" value="GLYOXAL REDUCTASE-LIKE"/>
    <property type="match status" value="1"/>
</dbReference>
<name>A0A8C5QVI6_9ANUR</name>
<dbReference type="GO" id="GO:0016616">
    <property type="term" value="F:oxidoreductase activity, acting on the CH-OH group of donors, NAD or NADP as acceptor"/>
    <property type="evidence" value="ECO:0007669"/>
    <property type="project" value="UniProtKB-ARBA"/>
</dbReference>
<evidence type="ECO:0000256" key="1">
    <source>
        <dbReference type="ARBA" id="ARBA00007905"/>
    </source>
</evidence>
<feature type="active site" description="Proton donor" evidence="3">
    <location>
        <position position="59"/>
    </location>
</feature>
<dbReference type="FunFam" id="3.20.20.100:FF:000002">
    <property type="entry name" value="2,5-diketo-D-gluconic acid reductase A"/>
    <property type="match status" value="1"/>
</dbReference>
<evidence type="ECO:0000259" key="5">
    <source>
        <dbReference type="Pfam" id="PF00248"/>
    </source>
</evidence>
<evidence type="ECO:0000256" key="2">
    <source>
        <dbReference type="ARBA" id="ARBA00023002"/>
    </source>
</evidence>
<evidence type="ECO:0000313" key="6">
    <source>
        <dbReference type="Ensembl" id="ENSLLEP00000041836.1"/>
    </source>
</evidence>
<dbReference type="InterPro" id="IPR036812">
    <property type="entry name" value="NAD(P)_OxRdtase_dom_sf"/>
</dbReference>
<dbReference type="SUPFAM" id="SSF51430">
    <property type="entry name" value="NAD(P)-linked oxidoreductase"/>
    <property type="match status" value="1"/>
</dbReference>
<dbReference type="InterPro" id="IPR020471">
    <property type="entry name" value="AKR"/>
</dbReference>
<dbReference type="InterPro" id="IPR023210">
    <property type="entry name" value="NADP_OxRdtase_dom"/>
</dbReference>
<dbReference type="AlphaFoldDB" id="A0A8C5QVI6"/>
<evidence type="ECO:0000313" key="7">
    <source>
        <dbReference type="Proteomes" id="UP000694569"/>
    </source>
</evidence>
<keyword evidence="2" id="KW-0560">Oxidoreductase</keyword>
<dbReference type="Gene3D" id="3.20.20.100">
    <property type="entry name" value="NADP-dependent oxidoreductase domain"/>
    <property type="match status" value="1"/>
</dbReference>
<dbReference type="Ensembl" id="ENSLLET00000043514.1">
    <property type="protein sequence ID" value="ENSLLEP00000041836.1"/>
    <property type="gene ID" value="ENSLLEG00000026609.1"/>
</dbReference>
<dbReference type="Proteomes" id="UP000694569">
    <property type="component" value="Unplaced"/>
</dbReference>
<keyword evidence="7" id="KW-1185">Reference proteome</keyword>
<dbReference type="PROSITE" id="PS00798">
    <property type="entry name" value="ALDOKETO_REDUCTASE_1"/>
    <property type="match status" value="1"/>
</dbReference>
<dbReference type="PRINTS" id="PR00069">
    <property type="entry name" value="ALDKETRDTASE"/>
</dbReference>
<reference evidence="6" key="2">
    <citation type="submission" date="2025-09" db="UniProtKB">
        <authorList>
            <consortium name="Ensembl"/>
        </authorList>
    </citation>
    <scope>IDENTIFICATION</scope>
</reference>
<organism evidence="6 7">
    <name type="scientific">Leptobrachium leishanense</name>
    <name type="common">Leishan spiny toad</name>
    <dbReference type="NCBI Taxonomy" id="445787"/>
    <lineage>
        <taxon>Eukaryota</taxon>
        <taxon>Metazoa</taxon>
        <taxon>Chordata</taxon>
        <taxon>Craniata</taxon>
        <taxon>Vertebrata</taxon>
        <taxon>Euteleostomi</taxon>
        <taxon>Amphibia</taxon>
        <taxon>Batrachia</taxon>
        <taxon>Anura</taxon>
        <taxon>Pelobatoidea</taxon>
        <taxon>Megophryidae</taxon>
        <taxon>Leptobrachium</taxon>
    </lineage>
</organism>
<accession>A0A8C5QVI6</accession>
<evidence type="ECO:0000256" key="4">
    <source>
        <dbReference type="PIRSR" id="PIRSR000097-2"/>
    </source>
</evidence>
<feature type="binding site" evidence="4">
    <location>
        <position position="109"/>
    </location>
    <ligand>
        <name>substrate</name>
    </ligand>
</feature>
<protein>
    <recommendedName>
        <fullName evidence="5">NADP-dependent oxidoreductase domain-containing protein</fullName>
    </recommendedName>
</protein>